<dbReference type="SUPFAM" id="SSF103473">
    <property type="entry name" value="MFS general substrate transporter"/>
    <property type="match status" value="1"/>
</dbReference>
<feature type="transmembrane region" description="Helical" evidence="6">
    <location>
        <begin position="303"/>
        <end position="321"/>
    </location>
</feature>
<dbReference type="PANTHER" id="PTHR12778">
    <property type="entry name" value="SOLUTE CARRIER FAMILY 33 ACETYL-COA TRANSPORTER -RELATED"/>
    <property type="match status" value="1"/>
</dbReference>
<dbReference type="Pfam" id="PF13000">
    <property type="entry name" value="Acatn"/>
    <property type="match status" value="1"/>
</dbReference>
<evidence type="ECO:0000256" key="6">
    <source>
        <dbReference type="SAM" id="Phobius"/>
    </source>
</evidence>
<keyword evidence="2" id="KW-0813">Transport</keyword>
<dbReference type="GO" id="GO:0035348">
    <property type="term" value="P:acetyl-CoA transmembrane transport"/>
    <property type="evidence" value="ECO:0007669"/>
    <property type="project" value="InterPro"/>
</dbReference>
<dbReference type="RefSeq" id="WP_200615066.1">
    <property type="nucleotide sequence ID" value="NZ_CP071518.1"/>
</dbReference>
<evidence type="ECO:0000313" key="7">
    <source>
        <dbReference type="EMBL" id="QSX79016.1"/>
    </source>
</evidence>
<dbReference type="EMBL" id="CP071518">
    <property type="protein sequence ID" value="QSX79016.1"/>
    <property type="molecule type" value="Genomic_DNA"/>
</dbReference>
<comment type="subcellular location">
    <subcellularLocation>
        <location evidence="1">Membrane</location>
        <topology evidence="1">Multi-pass membrane protein</topology>
    </subcellularLocation>
</comment>
<evidence type="ECO:0000256" key="1">
    <source>
        <dbReference type="ARBA" id="ARBA00004141"/>
    </source>
</evidence>
<evidence type="ECO:0000256" key="2">
    <source>
        <dbReference type="ARBA" id="ARBA00022448"/>
    </source>
</evidence>
<dbReference type="GO" id="GO:0016020">
    <property type="term" value="C:membrane"/>
    <property type="evidence" value="ECO:0007669"/>
    <property type="project" value="UniProtKB-SubCell"/>
</dbReference>
<feature type="transmembrane region" description="Helical" evidence="6">
    <location>
        <begin position="97"/>
        <end position="116"/>
    </location>
</feature>
<protein>
    <submittedName>
        <fullName evidence="7">MFS transporter</fullName>
    </submittedName>
</protein>
<dbReference type="InterPro" id="IPR036259">
    <property type="entry name" value="MFS_trans_sf"/>
</dbReference>
<dbReference type="InterPro" id="IPR024371">
    <property type="entry name" value="AcetylCoA_trans_1-like"/>
</dbReference>
<dbReference type="AlphaFoldDB" id="A0A974Y081"/>
<keyword evidence="3 6" id="KW-0812">Transmembrane</keyword>
<sequence length="461" mass="48914">MTSEQTSSRQTGWRSVARNLRDPKVLAMLLLGFSSGIPIYLVGNTLGFWMRKQGIELDTIGFLSWVGLAYSLKFFWAPLVDKTDAPLFGRWLGRRRGWMLLSQLAVITGLVGMAYVQPRIGTLVVAGFALDHLLVFGVMALLVAFASATQDIVIDAWRIESAEGSEQLGLMTSTAALGYRSALLVTDALILLVAASIGWSLSYAAMAAVMGVGIVAVMLAREPERTVIAVSHQAAPLWTPRGIFDAIVGPFLQFFRQHRSSALVILAAISVYRLADFVMGPMANPFYVDLGVSETVVGSVRSTFGLVGTFVGIAAAGLVAVRFGVMAALLVGAVLGPGSNLAFAWLAFHGPDLTTFTAAMVIDNIAGGFAGTALIAYMSSLTTLGYTATQYALLSSFYALLGKVLKGFSGVAVQYFSQGRTLLEGYGLFFIGTALIGIPVVLLCIALASLKPRELAVDPAG</sequence>
<gene>
    <name evidence="7" type="ORF">I8J32_003670</name>
</gene>
<feature type="transmembrane region" description="Helical" evidence="6">
    <location>
        <begin position="354"/>
        <end position="379"/>
    </location>
</feature>
<keyword evidence="8" id="KW-1185">Reference proteome</keyword>
<feature type="transmembrane region" description="Helical" evidence="6">
    <location>
        <begin position="391"/>
        <end position="416"/>
    </location>
</feature>
<feature type="transmembrane region" description="Helical" evidence="6">
    <location>
        <begin position="123"/>
        <end position="148"/>
    </location>
</feature>
<dbReference type="KEGG" id="lsf:I8J32_003670"/>
<proteinExistence type="predicted"/>
<feature type="transmembrane region" description="Helical" evidence="6">
    <location>
        <begin position="328"/>
        <end position="348"/>
    </location>
</feature>
<feature type="transmembrane region" description="Helical" evidence="6">
    <location>
        <begin position="25"/>
        <end position="43"/>
    </location>
</feature>
<name>A0A974Y081_9GAMM</name>
<feature type="transmembrane region" description="Helical" evidence="6">
    <location>
        <begin position="428"/>
        <end position="450"/>
    </location>
</feature>
<evidence type="ECO:0000256" key="4">
    <source>
        <dbReference type="ARBA" id="ARBA00022989"/>
    </source>
</evidence>
<evidence type="ECO:0000313" key="8">
    <source>
        <dbReference type="Proteomes" id="UP000639274"/>
    </source>
</evidence>
<dbReference type="InterPro" id="IPR004752">
    <property type="entry name" value="AmpG_permease/AT-1"/>
</dbReference>
<feature type="transmembrane region" description="Helical" evidence="6">
    <location>
        <begin position="262"/>
        <end position="283"/>
    </location>
</feature>
<evidence type="ECO:0000256" key="5">
    <source>
        <dbReference type="ARBA" id="ARBA00023136"/>
    </source>
</evidence>
<evidence type="ECO:0000256" key="3">
    <source>
        <dbReference type="ARBA" id="ARBA00022692"/>
    </source>
</evidence>
<feature type="transmembrane region" description="Helical" evidence="6">
    <location>
        <begin position="55"/>
        <end position="77"/>
    </location>
</feature>
<dbReference type="GO" id="GO:0008521">
    <property type="term" value="F:acetyl-CoA transmembrane transporter activity"/>
    <property type="evidence" value="ECO:0007669"/>
    <property type="project" value="InterPro"/>
</dbReference>
<dbReference type="PANTHER" id="PTHR12778:SF10">
    <property type="entry name" value="MAJOR FACILITATOR SUPERFAMILY DOMAIN-CONTAINING PROTEIN 3"/>
    <property type="match status" value="1"/>
</dbReference>
<keyword evidence="4 6" id="KW-1133">Transmembrane helix</keyword>
<dbReference type="Proteomes" id="UP000639274">
    <property type="component" value="Chromosome"/>
</dbReference>
<reference evidence="7 8" key="1">
    <citation type="submission" date="2021-03" db="EMBL/GenBank/DDBJ databases">
        <title>Lysobacter sp. nov. isolated from soil of gangwondo yeongwol, south Korea.</title>
        <authorList>
            <person name="Kim K.R."/>
            <person name="Kim K.H."/>
            <person name="Jeon C.O."/>
        </authorList>
    </citation>
    <scope>NUCLEOTIDE SEQUENCE [LARGE SCALE GENOMIC DNA]</scope>
    <source>
        <strain evidence="7 8">R19</strain>
    </source>
</reference>
<dbReference type="NCBIfam" id="TIGR00901">
    <property type="entry name" value="2A0125"/>
    <property type="match status" value="1"/>
</dbReference>
<keyword evidence="5 6" id="KW-0472">Membrane</keyword>
<organism evidence="7 8">
    <name type="scientific">Agrilutibacter solisilvae</name>
    <dbReference type="NCBI Taxonomy" id="2763317"/>
    <lineage>
        <taxon>Bacteria</taxon>
        <taxon>Pseudomonadati</taxon>
        <taxon>Pseudomonadota</taxon>
        <taxon>Gammaproteobacteria</taxon>
        <taxon>Lysobacterales</taxon>
        <taxon>Lysobacteraceae</taxon>
        <taxon>Agrilutibacter</taxon>
    </lineage>
</organism>
<dbReference type="Gene3D" id="1.20.1250.20">
    <property type="entry name" value="MFS general substrate transporter like domains"/>
    <property type="match status" value="2"/>
</dbReference>
<feature type="transmembrane region" description="Helical" evidence="6">
    <location>
        <begin position="189"/>
        <end position="219"/>
    </location>
</feature>
<accession>A0A974Y081</accession>